<feature type="transmembrane region" description="Helical" evidence="8">
    <location>
        <begin position="43"/>
        <end position="62"/>
    </location>
</feature>
<dbReference type="InterPro" id="IPR050814">
    <property type="entry name" value="Myo-inositol_Transporter"/>
</dbReference>
<comment type="similarity">
    <text evidence="2 7">Belongs to the major facilitator superfamily. Sugar transporter (TC 2.A.1.1) family.</text>
</comment>
<accession>K6YAN4</accession>
<sequence length="442" mass="48034">MGKIAFWSITVAVAGFLFGFDTAVISGADKPVQALWQSSNLFHGLFVMSSALWGTVLGALGGNYPCDKLGRKPTLVLIGLLYLVSAIGSALAQDPYTFAILRFIGGIGVGISSIVVPAYISEIAPAKHRGRLVAIYQFQIVFGILIAFLSNYLISGISDYDWRIMLGVEAIPALAYFLLIIRAPESPRWLILHGNNVNKAKDVLRQLGDDDADSIVAAVQTEVNTQKTAKLFSKHYTLPMSLAFLIAAFNQLSGINFIIYYAPRVFELAGLDASSSLLSSAGIGIVNLVFTMLGIYLIDKAGRKTLMYLGSVGYIISLSVVAWAFNSGQGGMLVVFFVFLFIASHAIGQGAVIWVFIAEIFPNSVRSKGQSLGSGTHWVFAALITLFMPFFLEQYSPGAVFSFFTFMMFLQLLFVFFMMPETKGKSLEALSSNLSNNQKAQS</sequence>
<dbReference type="RefSeq" id="WP_008843545.1">
    <property type="nucleotide sequence ID" value="NZ_BAEN01000022.1"/>
</dbReference>
<keyword evidence="6 8" id="KW-0472">Membrane</keyword>
<feature type="transmembrane region" description="Helical" evidence="8">
    <location>
        <begin position="331"/>
        <end position="360"/>
    </location>
</feature>
<dbReference type="PROSITE" id="PS00217">
    <property type="entry name" value="SUGAR_TRANSPORT_2"/>
    <property type="match status" value="1"/>
</dbReference>
<keyword evidence="11" id="KW-1185">Reference proteome</keyword>
<dbReference type="Gene3D" id="1.20.1250.20">
    <property type="entry name" value="MFS general substrate transporter like domains"/>
    <property type="match status" value="1"/>
</dbReference>
<keyword evidence="10" id="KW-0762">Sugar transport</keyword>
<dbReference type="STRING" id="1127673.GLIP_1086"/>
<evidence type="ECO:0000313" key="10">
    <source>
        <dbReference type="EMBL" id="GAC13728.1"/>
    </source>
</evidence>
<dbReference type="InterPro" id="IPR036259">
    <property type="entry name" value="MFS_trans_sf"/>
</dbReference>
<evidence type="ECO:0000256" key="5">
    <source>
        <dbReference type="ARBA" id="ARBA00022989"/>
    </source>
</evidence>
<dbReference type="PANTHER" id="PTHR48020:SF12">
    <property type="entry name" value="PROTON MYO-INOSITOL COTRANSPORTER"/>
    <property type="match status" value="1"/>
</dbReference>
<feature type="domain" description="Major facilitator superfamily (MFS) profile" evidence="9">
    <location>
        <begin position="7"/>
        <end position="423"/>
    </location>
</feature>
<proteinExistence type="inferred from homology"/>
<dbReference type="PRINTS" id="PR00171">
    <property type="entry name" value="SUGRTRNSPORT"/>
</dbReference>
<comment type="caution">
    <text evidence="10">The sequence shown here is derived from an EMBL/GenBank/DDBJ whole genome shotgun (WGS) entry which is preliminary data.</text>
</comment>
<evidence type="ECO:0000313" key="11">
    <source>
        <dbReference type="Proteomes" id="UP000006334"/>
    </source>
</evidence>
<feature type="transmembrane region" description="Helical" evidence="8">
    <location>
        <begin position="277"/>
        <end position="298"/>
    </location>
</feature>
<dbReference type="NCBIfam" id="TIGR00879">
    <property type="entry name" value="SP"/>
    <property type="match status" value="1"/>
</dbReference>
<dbReference type="InterPro" id="IPR003663">
    <property type="entry name" value="Sugar/inositol_transpt"/>
</dbReference>
<dbReference type="PROSITE" id="PS50850">
    <property type="entry name" value="MFS"/>
    <property type="match status" value="1"/>
</dbReference>
<evidence type="ECO:0000256" key="3">
    <source>
        <dbReference type="ARBA" id="ARBA00022448"/>
    </source>
</evidence>
<keyword evidence="3 7" id="KW-0813">Transport</keyword>
<dbReference type="GO" id="GO:0022857">
    <property type="term" value="F:transmembrane transporter activity"/>
    <property type="evidence" value="ECO:0007669"/>
    <property type="project" value="InterPro"/>
</dbReference>
<feature type="transmembrane region" description="Helical" evidence="8">
    <location>
        <begin position="398"/>
        <end position="417"/>
    </location>
</feature>
<keyword evidence="5 8" id="KW-1133">Transmembrane helix</keyword>
<feature type="transmembrane region" description="Helical" evidence="8">
    <location>
        <begin position="160"/>
        <end position="181"/>
    </location>
</feature>
<evidence type="ECO:0000256" key="1">
    <source>
        <dbReference type="ARBA" id="ARBA00004141"/>
    </source>
</evidence>
<feature type="transmembrane region" description="Helical" evidence="8">
    <location>
        <begin position="98"/>
        <end position="120"/>
    </location>
</feature>
<evidence type="ECO:0000256" key="4">
    <source>
        <dbReference type="ARBA" id="ARBA00022692"/>
    </source>
</evidence>
<dbReference type="GO" id="GO:0016020">
    <property type="term" value="C:membrane"/>
    <property type="evidence" value="ECO:0007669"/>
    <property type="project" value="UniProtKB-SubCell"/>
</dbReference>
<dbReference type="SUPFAM" id="SSF103473">
    <property type="entry name" value="MFS general substrate transporter"/>
    <property type="match status" value="1"/>
</dbReference>
<dbReference type="InterPro" id="IPR005829">
    <property type="entry name" value="Sugar_transporter_CS"/>
</dbReference>
<dbReference type="AlphaFoldDB" id="K6YAN4"/>
<feature type="transmembrane region" description="Helical" evidence="8">
    <location>
        <begin position="132"/>
        <end position="154"/>
    </location>
</feature>
<dbReference type="InterPro" id="IPR020846">
    <property type="entry name" value="MFS_dom"/>
</dbReference>
<keyword evidence="4 8" id="KW-0812">Transmembrane</keyword>
<dbReference type="eggNOG" id="COG2814">
    <property type="taxonomic scope" value="Bacteria"/>
</dbReference>
<organism evidence="10 11">
    <name type="scientific">Aliiglaciecola lipolytica E3</name>
    <dbReference type="NCBI Taxonomy" id="1127673"/>
    <lineage>
        <taxon>Bacteria</taxon>
        <taxon>Pseudomonadati</taxon>
        <taxon>Pseudomonadota</taxon>
        <taxon>Gammaproteobacteria</taxon>
        <taxon>Alteromonadales</taxon>
        <taxon>Alteromonadaceae</taxon>
        <taxon>Aliiglaciecola</taxon>
    </lineage>
</organism>
<dbReference type="OrthoDB" id="5368493at2"/>
<dbReference type="PANTHER" id="PTHR48020">
    <property type="entry name" value="PROTON MYO-INOSITOL COTRANSPORTER"/>
    <property type="match status" value="1"/>
</dbReference>
<protein>
    <submittedName>
        <fullName evidence="10">Sugar transporter</fullName>
    </submittedName>
</protein>
<comment type="subcellular location">
    <subcellularLocation>
        <location evidence="1">Membrane</location>
        <topology evidence="1">Multi-pass membrane protein</topology>
    </subcellularLocation>
</comment>
<dbReference type="Pfam" id="PF00083">
    <property type="entry name" value="Sugar_tr"/>
    <property type="match status" value="1"/>
</dbReference>
<gene>
    <name evidence="10" type="ORF">GLIP_1086</name>
</gene>
<reference evidence="10 11" key="1">
    <citation type="journal article" date="2017" name="Antonie Van Leeuwenhoek">
        <title>Rhizobium rhizosphaerae sp. nov., a novel species isolated from rice rhizosphere.</title>
        <authorList>
            <person name="Zhao J.J."/>
            <person name="Zhang J."/>
            <person name="Zhang R.J."/>
            <person name="Zhang C.W."/>
            <person name="Yin H.Q."/>
            <person name="Zhang X.X."/>
        </authorList>
    </citation>
    <scope>NUCLEOTIDE SEQUENCE [LARGE SCALE GENOMIC DNA]</scope>
    <source>
        <strain evidence="10 11">E3</strain>
    </source>
</reference>
<evidence type="ECO:0000259" key="9">
    <source>
        <dbReference type="PROSITE" id="PS50850"/>
    </source>
</evidence>
<dbReference type="InterPro" id="IPR005828">
    <property type="entry name" value="MFS_sugar_transport-like"/>
</dbReference>
<evidence type="ECO:0000256" key="2">
    <source>
        <dbReference type="ARBA" id="ARBA00010992"/>
    </source>
</evidence>
<evidence type="ECO:0000256" key="8">
    <source>
        <dbReference type="SAM" id="Phobius"/>
    </source>
</evidence>
<evidence type="ECO:0000256" key="6">
    <source>
        <dbReference type="ARBA" id="ARBA00023136"/>
    </source>
</evidence>
<name>K6YAN4_9ALTE</name>
<dbReference type="PROSITE" id="PS00216">
    <property type="entry name" value="SUGAR_TRANSPORT_1"/>
    <property type="match status" value="1"/>
</dbReference>
<feature type="transmembrane region" description="Helical" evidence="8">
    <location>
        <begin position="74"/>
        <end position="92"/>
    </location>
</feature>
<dbReference type="Proteomes" id="UP000006334">
    <property type="component" value="Unassembled WGS sequence"/>
</dbReference>
<feature type="transmembrane region" description="Helical" evidence="8">
    <location>
        <begin position="372"/>
        <end position="392"/>
    </location>
</feature>
<feature type="transmembrane region" description="Helical" evidence="8">
    <location>
        <begin position="242"/>
        <end position="262"/>
    </location>
</feature>
<feature type="transmembrane region" description="Helical" evidence="8">
    <location>
        <begin position="305"/>
        <end position="325"/>
    </location>
</feature>
<evidence type="ECO:0000256" key="7">
    <source>
        <dbReference type="RuleBase" id="RU003346"/>
    </source>
</evidence>
<dbReference type="EMBL" id="BAEN01000022">
    <property type="protein sequence ID" value="GAC13728.1"/>
    <property type="molecule type" value="Genomic_DNA"/>
</dbReference>